<evidence type="ECO:0000259" key="3">
    <source>
        <dbReference type="Pfam" id="PF13628"/>
    </source>
</evidence>
<evidence type="ECO:0000256" key="2">
    <source>
        <dbReference type="SAM" id="SignalP"/>
    </source>
</evidence>
<protein>
    <recommendedName>
        <fullName evidence="3">DUF4142 domain-containing protein</fullName>
    </recommendedName>
</protein>
<evidence type="ECO:0000313" key="5">
    <source>
        <dbReference type="Proteomes" id="UP000609879"/>
    </source>
</evidence>
<proteinExistence type="predicted"/>
<feature type="signal peptide" evidence="2">
    <location>
        <begin position="1"/>
        <end position="25"/>
    </location>
</feature>
<dbReference type="Pfam" id="PF13628">
    <property type="entry name" value="DUF4142"/>
    <property type="match status" value="1"/>
</dbReference>
<dbReference type="InterPro" id="IPR012347">
    <property type="entry name" value="Ferritin-like"/>
</dbReference>
<reference evidence="4 5" key="1">
    <citation type="submission" date="2021-01" db="EMBL/GenBank/DDBJ databases">
        <title>Whole genome shotgun sequence of Actinoplanes deccanensis NBRC 13994.</title>
        <authorList>
            <person name="Komaki H."/>
            <person name="Tamura T."/>
        </authorList>
    </citation>
    <scope>NUCLEOTIDE SEQUENCE [LARGE SCALE GENOMIC DNA]</scope>
    <source>
        <strain evidence="4 5">NBRC 13994</strain>
    </source>
</reference>
<feature type="chain" id="PRO_5045827077" description="DUF4142 domain-containing protein" evidence="2">
    <location>
        <begin position="26"/>
        <end position="218"/>
    </location>
</feature>
<evidence type="ECO:0000256" key="1">
    <source>
        <dbReference type="SAM" id="Phobius"/>
    </source>
</evidence>
<sequence length="218" mass="22268">MFVKRVAAVLSVAGMLLLPAAAAQAAPSDQDAAYLRAAHQSNLAEISGGRLAQQKGQSQQVKDLGARFVADHTKLDAAVRQTASQLGVDLPSAPNEKQQAVAAKYQQTSGEDFDTLFVSTQMDAHMAAMANGQKEIAQGSDAAAKKSARDAAPVIAAHHDLLDDAARALGVPSSIGTGTGGQAAERTVTAPVVALLGLGVLLTAAAAMLLLRRRPAGA</sequence>
<gene>
    <name evidence="4" type="ORF">Ade02nite_69350</name>
</gene>
<keyword evidence="1" id="KW-0472">Membrane</keyword>
<comment type="caution">
    <text evidence="4">The sequence shown here is derived from an EMBL/GenBank/DDBJ whole genome shotgun (WGS) entry which is preliminary data.</text>
</comment>
<dbReference type="RefSeq" id="WP_203773076.1">
    <property type="nucleotide sequence ID" value="NZ_BAAABO010000028.1"/>
</dbReference>
<name>A0ABQ3YE59_9ACTN</name>
<dbReference type="InterPro" id="IPR025419">
    <property type="entry name" value="DUF4142"/>
</dbReference>
<dbReference type="PANTHER" id="PTHR38593">
    <property type="entry name" value="BLR2558 PROTEIN"/>
    <property type="match status" value="1"/>
</dbReference>
<dbReference type="Gene3D" id="1.20.1260.10">
    <property type="match status" value="1"/>
</dbReference>
<accession>A0ABQ3YE59</accession>
<dbReference type="PANTHER" id="PTHR38593:SF1">
    <property type="entry name" value="BLR2558 PROTEIN"/>
    <property type="match status" value="1"/>
</dbReference>
<feature type="domain" description="DUF4142" evidence="3">
    <location>
        <begin position="30"/>
        <end position="160"/>
    </location>
</feature>
<evidence type="ECO:0000313" key="4">
    <source>
        <dbReference type="EMBL" id="GID78294.1"/>
    </source>
</evidence>
<keyword evidence="2" id="KW-0732">Signal</keyword>
<dbReference type="EMBL" id="BOMI01000144">
    <property type="protein sequence ID" value="GID78294.1"/>
    <property type="molecule type" value="Genomic_DNA"/>
</dbReference>
<organism evidence="4 5">
    <name type="scientific">Paractinoplanes deccanensis</name>
    <dbReference type="NCBI Taxonomy" id="113561"/>
    <lineage>
        <taxon>Bacteria</taxon>
        <taxon>Bacillati</taxon>
        <taxon>Actinomycetota</taxon>
        <taxon>Actinomycetes</taxon>
        <taxon>Micromonosporales</taxon>
        <taxon>Micromonosporaceae</taxon>
        <taxon>Paractinoplanes</taxon>
    </lineage>
</organism>
<dbReference type="Proteomes" id="UP000609879">
    <property type="component" value="Unassembled WGS sequence"/>
</dbReference>
<keyword evidence="1" id="KW-1133">Transmembrane helix</keyword>
<keyword evidence="1" id="KW-0812">Transmembrane</keyword>
<keyword evidence="5" id="KW-1185">Reference proteome</keyword>
<feature type="transmembrane region" description="Helical" evidence="1">
    <location>
        <begin position="192"/>
        <end position="211"/>
    </location>
</feature>